<comment type="caution">
    <text evidence="2">The sequence shown here is derived from an EMBL/GenBank/DDBJ whole genome shotgun (WGS) entry which is preliminary data.</text>
</comment>
<dbReference type="Gene3D" id="1.10.132.110">
    <property type="entry name" value="Serum amyloid A protein"/>
    <property type="match status" value="1"/>
</dbReference>
<proteinExistence type="predicted"/>
<feature type="signal peptide" evidence="1">
    <location>
        <begin position="1"/>
        <end position="20"/>
    </location>
</feature>
<keyword evidence="3" id="KW-1185">Reference proteome</keyword>
<evidence type="ECO:0008006" key="4">
    <source>
        <dbReference type="Google" id="ProtNLM"/>
    </source>
</evidence>
<dbReference type="PRINTS" id="PR00306">
    <property type="entry name" value="SERUMAMYLOID"/>
</dbReference>
<gene>
    <name evidence="2" type="ORF">KUTeg_007624</name>
</gene>
<organism evidence="2 3">
    <name type="scientific">Tegillarca granosa</name>
    <name type="common">Malaysian cockle</name>
    <name type="synonym">Anadara granosa</name>
    <dbReference type="NCBI Taxonomy" id="220873"/>
    <lineage>
        <taxon>Eukaryota</taxon>
        <taxon>Metazoa</taxon>
        <taxon>Spiralia</taxon>
        <taxon>Lophotrochozoa</taxon>
        <taxon>Mollusca</taxon>
        <taxon>Bivalvia</taxon>
        <taxon>Autobranchia</taxon>
        <taxon>Pteriomorphia</taxon>
        <taxon>Arcoida</taxon>
        <taxon>Arcoidea</taxon>
        <taxon>Arcidae</taxon>
        <taxon>Tegillarca</taxon>
    </lineage>
</organism>
<evidence type="ECO:0000313" key="2">
    <source>
        <dbReference type="EMBL" id="KAJ8315474.1"/>
    </source>
</evidence>
<accession>A0ABQ9FDS1</accession>
<sequence>MKFLLTIILVVCSLATKSTASSWPCIARASVRYIFTSEGRCSLNKMRQAYNEMRDANCRNCDKYFHCMANYNAVYNCQQSSTNRNVARRISDCRESGQNSADSRADQVANRYGRNGGNCGSRYLCEYGCYYNPLFRICSRSVCQLIA</sequence>
<keyword evidence="1" id="KW-0732">Signal</keyword>
<dbReference type="Proteomes" id="UP001217089">
    <property type="component" value="Unassembled WGS sequence"/>
</dbReference>
<protein>
    <recommendedName>
        <fullName evidence="4">Serum amyloid A protein</fullName>
    </recommendedName>
</protein>
<evidence type="ECO:0000256" key="1">
    <source>
        <dbReference type="SAM" id="SignalP"/>
    </source>
</evidence>
<reference evidence="2 3" key="1">
    <citation type="submission" date="2022-12" db="EMBL/GenBank/DDBJ databases">
        <title>Chromosome-level genome of Tegillarca granosa.</title>
        <authorList>
            <person name="Kim J."/>
        </authorList>
    </citation>
    <scope>NUCLEOTIDE SEQUENCE [LARGE SCALE GENOMIC DNA]</scope>
    <source>
        <strain evidence="2">Teg-2019</strain>
        <tissue evidence="2">Adductor muscle</tissue>
    </source>
</reference>
<evidence type="ECO:0000313" key="3">
    <source>
        <dbReference type="Proteomes" id="UP001217089"/>
    </source>
</evidence>
<dbReference type="Pfam" id="PF00277">
    <property type="entry name" value="SAA"/>
    <property type="match status" value="1"/>
</dbReference>
<dbReference type="SMART" id="SM00197">
    <property type="entry name" value="SAA"/>
    <property type="match status" value="1"/>
</dbReference>
<feature type="chain" id="PRO_5046027340" description="Serum amyloid A protein" evidence="1">
    <location>
        <begin position="21"/>
        <end position="147"/>
    </location>
</feature>
<name>A0ABQ9FDS1_TEGGR</name>
<dbReference type="InterPro" id="IPR000096">
    <property type="entry name" value="Serum_amyloid_A"/>
</dbReference>
<dbReference type="EMBL" id="JARBDR010000337">
    <property type="protein sequence ID" value="KAJ8315474.1"/>
    <property type="molecule type" value="Genomic_DNA"/>
</dbReference>